<dbReference type="Proteomes" id="UP000887579">
    <property type="component" value="Unplaced"/>
</dbReference>
<reference evidence="2" key="1">
    <citation type="submission" date="2022-11" db="UniProtKB">
        <authorList>
            <consortium name="WormBaseParasite"/>
        </authorList>
    </citation>
    <scope>IDENTIFICATION</scope>
</reference>
<sequence>MTVLNPTKAKKSAHREKTERTRTVNNTGHCTGNEVPSHVSHSPVPADLKKPFGTSARTSTDSKKATKKISFEKQAGSTKQCALKPGCSGLSSSKPSSFHQSSPQYKEAKEEEGAEACNSDDEYGSGFLNDELERRFAQRLYDVRGLQIKEVKGDGACMFRAVAAQVYGDEEKHMDVRLGCIEYIARNREHFSQFITEDFDAYLTRKRQAEVHGNHVELQAISEIYGRQIEIYEYDTKPVITFHPITVEANAVGEHPPLMLSYHGNVHYNSVIDPYRPVNAPINPVVFPNLNTNMHERISYKNAVNASELTHIEEQMLNDKLKMTDYEGTEDELTKQITKESYMDYVRSLERKSQNQEKRKNEADLGRTNERSSPKYGNLSSQRNLFLSPKKAVIPRMPSAPGKVASGSGATKRSFPDLSSESCETFSGPKIKKNESSLSLPNIHSEFNKSIADTESSLPRSISSPSSIFQEPTCTKTLLNTSAGKNELTVFNEKEAVHDKDQQPISEDKKDSASALDTVPSANPPAKISLYEELLASTAFDDDDESQSLAQALALSQQEYYSNLT</sequence>
<dbReference type="WBParaSite" id="ES5_v2.g5892.t1">
    <property type="protein sequence ID" value="ES5_v2.g5892.t1"/>
    <property type="gene ID" value="ES5_v2.g5892"/>
</dbReference>
<name>A0AC34GPA8_9BILA</name>
<evidence type="ECO:0000313" key="1">
    <source>
        <dbReference type="Proteomes" id="UP000887579"/>
    </source>
</evidence>
<proteinExistence type="predicted"/>
<organism evidence="1 2">
    <name type="scientific">Panagrolaimus sp. ES5</name>
    <dbReference type="NCBI Taxonomy" id="591445"/>
    <lineage>
        <taxon>Eukaryota</taxon>
        <taxon>Metazoa</taxon>
        <taxon>Ecdysozoa</taxon>
        <taxon>Nematoda</taxon>
        <taxon>Chromadorea</taxon>
        <taxon>Rhabditida</taxon>
        <taxon>Tylenchina</taxon>
        <taxon>Panagrolaimomorpha</taxon>
        <taxon>Panagrolaimoidea</taxon>
        <taxon>Panagrolaimidae</taxon>
        <taxon>Panagrolaimus</taxon>
    </lineage>
</organism>
<evidence type="ECO:0000313" key="2">
    <source>
        <dbReference type="WBParaSite" id="ES5_v2.g5892.t1"/>
    </source>
</evidence>
<accession>A0AC34GPA8</accession>
<protein>
    <submittedName>
        <fullName evidence="2">OTU domain-containing protein</fullName>
    </submittedName>
</protein>